<dbReference type="AlphaFoldDB" id="A0A0P6W405"/>
<dbReference type="NCBIfam" id="NF038403">
    <property type="entry name" value="perm_prefix_1"/>
    <property type="match status" value="1"/>
</dbReference>
<organism evidence="2 3">
    <name type="scientific">Rossellomorea vietnamensis</name>
    <dbReference type="NCBI Taxonomy" id="218284"/>
    <lineage>
        <taxon>Bacteria</taxon>
        <taxon>Bacillati</taxon>
        <taxon>Bacillota</taxon>
        <taxon>Bacilli</taxon>
        <taxon>Bacillales</taxon>
        <taxon>Bacillaceae</taxon>
        <taxon>Rossellomorea</taxon>
    </lineage>
</organism>
<keyword evidence="1" id="KW-0812">Transmembrane</keyword>
<protein>
    <submittedName>
        <fullName evidence="2">Uncharacterized protein</fullName>
    </submittedName>
</protein>
<dbReference type="RefSeq" id="WP_060671168.1">
    <property type="nucleotide sequence ID" value="NZ_LIXZ01000002.1"/>
</dbReference>
<proteinExistence type="predicted"/>
<name>A0A0P6W405_9BACI</name>
<keyword evidence="1" id="KW-1133">Transmembrane helix</keyword>
<gene>
    <name evidence="2" type="ORF">AM506_04325</name>
</gene>
<dbReference type="OrthoDB" id="9816425at2"/>
<dbReference type="PATRIC" id="fig|218284.4.peg.910"/>
<evidence type="ECO:0000313" key="2">
    <source>
        <dbReference type="EMBL" id="KPL60960.1"/>
    </source>
</evidence>
<dbReference type="EMBL" id="LIXZ01000002">
    <property type="protein sequence ID" value="KPL60960.1"/>
    <property type="molecule type" value="Genomic_DNA"/>
</dbReference>
<keyword evidence="1" id="KW-0472">Membrane</keyword>
<evidence type="ECO:0000256" key="1">
    <source>
        <dbReference type="SAM" id="Phobius"/>
    </source>
</evidence>
<sequence length="278" mass="32334">MRQIDAYVDSVYENIGGNRKEIQELKAEMKSHLMEAVHELKAEGMREQEAIDTAIERFGGEQEMRSIVGQLFKAQKSFAKWVLYLALAVLLFTVSGFGYIWSLEEENANGNSEVATQISTILKDKTNVSDDMKIKINSLIESTDQIANVEIYDVSSVENTNMVFDYVRDAKPEYRFEQKVWNPKWLQADFFPYGNGDGKQWYVEMDTRHIGDWLSIILFSGMAIYITLFTIWATINAYHHRRLNIGWIVVFALFNVLGYLVYYMLWKNRNRKLRVSEA</sequence>
<feature type="transmembrane region" description="Helical" evidence="1">
    <location>
        <begin position="81"/>
        <end position="101"/>
    </location>
</feature>
<feature type="transmembrane region" description="Helical" evidence="1">
    <location>
        <begin position="245"/>
        <end position="265"/>
    </location>
</feature>
<accession>A0A0P6W405</accession>
<dbReference type="InterPro" id="IPR047928">
    <property type="entry name" value="Perm_prefix_1"/>
</dbReference>
<comment type="caution">
    <text evidence="2">The sequence shown here is derived from an EMBL/GenBank/DDBJ whole genome shotgun (WGS) entry which is preliminary data.</text>
</comment>
<reference evidence="2 3" key="1">
    <citation type="submission" date="2015-08" db="EMBL/GenBank/DDBJ databases">
        <title>Draft Genome Sequence of Bacillus vietnamensis UCD-SED5.</title>
        <authorList>
            <person name="Lee R.D."/>
            <person name="Jospin G."/>
            <person name="Lang J.M."/>
            <person name="Coil D.A."/>
            <person name="Eisen J.A."/>
        </authorList>
    </citation>
    <scope>NUCLEOTIDE SEQUENCE [LARGE SCALE GENOMIC DNA]</scope>
    <source>
        <strain evidence="2 3">UCD-SED5</strain>
    </source>
</reference>
<dbReference type="Proteomes" id="UP000050398">
    <property type="component" value="Unassembled WGS sequence"/>
</dbReference>
<feature type="transmembrane region" description="Helical" evidence="1">
    <location>
        <begin position="213"/>
        <end position="233"/>
    </location>
</feature>
<evidence type="ECO:0000313" key="3">
    <source>
        <dbReference type="Proteomes" id="UP000050398"/>
    </source>
</evidence>